<dbReference type="OrthoDB" id="5871678at2"/>
<reference evidence="2 3" key="1">
    <citation type="submission" date="2015-05" db="EMBL/GenBank/DDBJ databases">
        <title>Photobacterium galathea sp. nov.</title>
        <authorList>
            <person name="Machado H."/>
            <person name="Gram L."/>
        </authorList>
    </citation>
    <scope>NUCLEOTIDE SEQUENCE [LARGE SCALE GENOMIC DNA]</scope>
    <source>
        <strain evidence="2 3">CGMCC 1.12159</strain>
    </source>
</reference>
<feature type="transmembrane region" description="Helical" evidence="1">
    <location>
        <begin position="12"/>
        <end position="33"/>
    </location>
</feature>
<dbReference type="NCBIfam" id="TIGR02532">
    <property type="entry name" value="IV_pilin_GFxxxE"/>
    <property type="match status" value="1"/>
</dbReference>
<dbReference type="PATRIC" id="fig|1195763.3.peg.2074"/>
<evidence type="ECO:0000256" key="1">
    <source>
        <dbReference type="SAM" id="Phobius"/>
    </source>
</evidence>
<organism evidence="2 3">
    <name type="scientific">Photobacterium aquae</name>
    <dbReference type="NCBI Taxonomy" id="1195763"/>
    <lineage>
        <taxon>Bacteria</taxon>
        <taxon>Pseudomonadati</taxon>
        <taxon>Pseudomonadota</taxon>
        <taxon>Gammaproteobacteria</taxon>
        <taxon>Vibrionales</taxon>
        <taxon>Vibrionaceae</taxon>
        <taxon>Photobacterium</taxon>
    </lineage>
</organism>
<keyword evidence="1" id="KW-0472">Membrane</keyword>
<sequence length="233" mass="26756">MEEVKRQQGFTIIELLVALTIFSSVLAITLTAFDQGVNTWKRSLRGMSQQQYVLKREAWFYPLFEQAISAQYVYPGGSLGAYFEGSPSEMQFISASPVLTGPGRTAAIQLRVKANGSGFNLEYRQKFNADIQRGINWGDEQWFVLLEGMKTIRFSYYAGQHLPFNGDVRSVELRYQQYYRDAPEWITHFTAKLEESLPNRVGIQFETANSQTWQWEFPVIYHSDALSPMFGRG</sequence>
<name>A0A0J1H241_9GAMM</name>
<dbReference type="InterPro" id="IPR012902">
    <property type="entry name" value="N_methyl_site"/>
</dbReference>
<dbReference type="EMBL" id="LDOT01000012">
    <property type="protein sequence ID" value="KLV05836.1"/>
    <property type="molecule type" value="Genomic_DNA"/>
</dbReference>
<proteinExistence type="predicted"/>
<dbReference type="STRING" id="1195763.ABT56_09870"/>
<comment type="caution">
    <text evidence="2">The sequence shown here is derived from an EMBL/GenBank/DDBJ whole genome shotgun (WGS) entry which is preliminary data.</text>
</comment>
<keyword evidence="1" id="KW-1133">Transmembrane helix</keyword>
<gene>
    <name evidence="2" type="ORF">ABT56_09870</name>
</gene>
<dbReference type="Proteomes" id="UP000036097">
    <property type="component" value="Unassembled WGS sequence"/>
</dbReference>
<keyword evidence="1" id="KW-0812">Transmembrane</keyword>
<keyword evidence="3" id="KW-1185">Reference proteome</keyword>
<evidence type="ECO:0008006" key="4">
    <source>
        <dbReference type="Google" id="ProtNLM"/>
    </source>
</evidence>
<dbReference type="Pfam" id="PF07963">
    <property type="entry name" value="N_methyl"/>
    <property type="match status" value="1"/>
</dbReference>
<dbReference type="AlphaFoldDB" id="A0A0J1H241"/>
<protein>
    <recommendedName>
        <fullName evidence="4">Prepilin-type N-terminal cleavage/methylation domain-containing protein</fullName>
    </recommendedName>
</protein>
<evidence type="ECO:0000313" key="3">
    <source>
        <dbReference type="Proteomes" id="UP000036097"/>
    </source>
</evidence>
<evidence type="ECO:0000313" key="2">
    <source>
        <dbReference type="EMBL" id="KLV05836.1"/>
    </source>
</evidence>
<accession>A0A0J1H241</accession>